<dbReference type="EMBL" id="JBHLWN010000049">
    <property type="protein sequence ID" value="MFC0213378.1"/>
    <property type="molecule type" value="Genomic_DNA"/>
</dbReference>
<organism evidence="9 10">
    <name type="scientific">Paenibacillus chartarius</name>
    <dbReference type="NCBI Taxonomy" id="747481"/>
    <lineage>
        <taxon>Bacteria</taxon>
        <taxon>Bacillati</taxon>
        <taxon>Bacillota</taxon>
        <taxon>Bacilli</taxon>
        <taxon>Bacillales</taxon>
        <taxon>Paenibacillaceae</taxon>
        <taxon>Paenibacillus</taxon>
    </lineage>
</organism>
<evidence type="ECO:0000259" key="8">
    <source>
        <dbReference type="PROSITE" id="PS50928"/>
    </source>
</evidence>
<feature type="transmembrane region" description="Helical" evidence="7">
    <location>
        <begin position="286"/>
        <end position="307"/>
    </location>
</feature>
<evidence type="ECO:0000256" key="5">
    <source>
        <dbReference type="ARBA" id="ARBA00022989"/>
    </source>
</evidence>
<feature type="transmembrane region" description="Helical" evidence="7">
    <location>
        <begin position="226"/>
        <end position="250"/>
    </location>
</feature>
<dbReference type="InterPro" id="IPR050809">
    <property type="entry name" value="UgpAE/MalFG_permease"/>
</dbReference>
<evidence type="ECO:0000256" key="3">
    <source>
        <dbReference type="ARBA" id="ARBA00022475"/>
    </source>
</evidence>
<feature type="transmembrane region" description="Helical" evidence="7">
    <location>
        <begin position="28"/>
        <end position="51"/>
    </location>
</feature>
<dbReference type="PROSITE" id="PS50928">
    <property type="entry name" value="ABC_TM1"/>
    <property type="match status" value="1"/>
</dbReference>
<dbReference type="InterPro" id="IPR000515">
    <property type="entry name" value="MetI-like"/>
</dbReference>
<proteinExistence type="inferred from homology"/>
<dbReference type="CDD" id="cd06261">
    <property type="entry name" value="TM_PBP2"/>
    <property type="match status" value="1"/>
</dbReference>
<evidence type="ECO:0000256" key="1">
    <source>
        <dbReference type="ARBA" id="ARBA00004651"/>
    </source>
</evidence>
<evidence type="ECO:0000313" key="9">
    <source>
        <dbReference type="EMBL" id="MFC0213378.1"/>
    </source>
</evidence>
<evidence type="ECO:0000313" key="10">
    <source>
        <dbReference type="Proteomes" id="UP001589776"/>
    </source>
</evidence>
<keyword evidence="10" id="KW-1185">Reference proteome</keyword>
<dbReference type="Proteomes" id="UP001589776">
    <property type="component" value="Unassembled WGS sequence"/>
</dbReference>
<accession>A0ABV6DL95</accession>
<evidence type="ECO:0000256" key="4">
    <source>
        <dbReference type="ARBA" id="ARBA00022692"/>
    </source>
</evidence>
<keyword evidence="4 7" id="KW-0812">Transmembrane</keyword>
<comment type="similarity">
    <text evidence="7">Belongs to the binding-protein-dependent transport system permease family.</text>
</comment>
<dbReference type="RefSeq" id="WP_377470673.1">
    <property type="nucleotide sequence ID" value="NZ_JBHLWN010000049.1"/>
</dbReference>
<feature type="domain" description="ABC transmembrane type-1" evidence="8">
    <location>
        <begin position="91"/>
        <end position="307"/>
    </location>
</feature>
<comment type="caution">
    <text evidence="9">The sequence shown here is derived from an EMBL/GenBank/DDBJ whole genome shotgun (WGS) entry which is preliminary data.</text>
</comment>
<feature type="transmembrane region" description="Helical" evidence="7">
    <location>
        <begin position="181"/>
        <end position="205"/>
    </location>
</feature>
<keyword evidence="6 7" id="KW-0472">Membrane</keyword>
<dbReference type="SUPFAM" id="SSF161098">
    <property type="entry name" value="MetI-like"/>
    <property type="match status" value="1"/>
</dbReference>
<evidence type="ECO:0000256" key="6">
    <source>
        <dbReference type="ARBA" id="ARBA00023136"/>
    </source>
</evidence>
<dbReference type="PANTHER" id="PTHR43227">
    <property type="entry name" value="BLL4140 PROTEIN"/>
    <property type="match status" value="1"/>
</dbReference>
<dbReference type="PANTHER" id="PTHR43227:SF11">
    <property type="entry name" value="BLL4140 PROTEIN"/>
    <property type="match status" value="1"/>
</dbReference>
<comment type="subcellular location">
    <subcellularLocation>
        <location evidence="1 7">Cell membrane</location>
        <topology evidence="1 7">Multi-pass membrane protein</topology>
    </subcellularLocation>
</comment>
<dbReference type="InterPro" id="IPR035906">
    <property type="entry name" value="MetI-like_sf"/>
</dbReference>
<evidence type="ECO:0000256" key="7">
    <source>
        <dbReference type="RuleBase" id="RU363032"/>
    </source>
</evidence>
<keyword evidence="5 7" id="KW-1133">Transmembrane helix</keyword>
<keyword evidence="2 7" id="KW-0813">Transport</keyword>
<dbReference type="Pfam" id="PF00528">
    <property type="entry name" value="BPD_transp_1"/>
    <property type="match status" value="1"/>
</dbReference>
<protein>
    <submittedName>
        <fullName evidence="9">ABC transporter permease</fullName>
    </submittedName>
</protein>
<keyword evidence="3" id="KW-1003">Cell membrane</keyword>
<evidence type="ECO:0000256" key="2">
    <source>
        <dbReference type="ARBA" id="ARBA00022448"/>
    </source>
</evidence>
<name>A0ABV6DL95_9BACL</name>
<feature type="transmembrane region" description="Helical" evidence="7">
    <location>
        <begin position="95"/>
        <end position="116"/>
    </location>
</feature>
<gene>
    <name evidence="9" type="ORF">ACFFK0_13090</name>
</gene>
<sequence length="320" mass="36474">MQTTTGLDTETSLTTQRKRLHTKGGFTLFLYALPFLILVFLFSYLPLYGWIYSFYDYRPGIPLSQSNFMGLHWFKAMVSNPIQREEVVRVLRNTVAMSSLSILTSVLPVVFAIFLAEIRTGWFKKTVQIFTTLPNFISWVLVYSFAFMLFSVDNGFVNHLLMSLGLIDRPLNLLASDDNTWLAMTLWGIWKTLGWSAIMYIAAIAGIDQELYDAAKVDGAGRFQQMWHVTVPGLMSTFFVLLLLSIANFINNGFEQYYVFQNAINMNHIEVLDLYVYNIGMQNSNFSFSTAISMLKSLISVFLLFVANSMSKIVRGESII</sequence>
<dbReference type="Gene3D" id="1.10.3720.10">
    <property type="entry name" value="MetI-like"/>
    <property type="match status" value="1"/>
</dbReference>
<reference evidence="9 10" key="1">
    <citation type="submission" date="2024-09" db="EMBL/GenBank/DDBJ databases">
        <authorList>
            <person name="Sun Q."/>
            <person name="Mori K."/>
        </authorList>
    </citation>
    <scope>NUCLEOTIDE SEQUENCE [LARGE SCALE GENOMIC DNA]</scope>
    <source>
        <strain evidence="9 10">CCM 7759</strain>
    </source>
</reference>
<feature type="transmembrane region" description="Helical" evidence="7">
    <location>
        <begin position="136"/>
        <end position="161"/>
    </location>
</feature>